<proteinExistence type="predicted"/>
<dbReference type="InterPro" id="IPR041711">
    <property type="entry name" value="Met-tRNA-FMT_N"/>
</dbReference>
<dbReference type="Proteomes" id="UP000054053">
    <property type="component" value="Unassembled WGS sequence"/>
</dbReference>
<organism evidence="4 5">
    <name type="scientific">Ustilaginoidea virens</name>
    <name type="common">Rice false smut fungus</name>
    <name type="synonym">Villosiclava virens</name>
    <dbReference type="NCBI Taxonomy" id="1159556"/>
    <lineage>
        <taxon>Eukaryota</taxon>
        <taxon>Fungi</taxon>
        <taxon>Dikarya</taxon>
        <taxon>Ascomycota</taxon>
        <taxon>Pezizomycotina</taxon>
        <taxon>Sordariomycetes</taxon>
        <taxon>Hypocreomycetidae</taxon>
        <taxon>Hypocreales</taxon>
        <taxon>Clavicipitaceae</taxon>
        <taxon>Ustilaginoidea</taxon>
    </lineage>
</organism>
<feature type="domain" description="Formyl transferase N-terminal" evidence="3">
    <location>
        <begin position="90"/>
        <end position="279"/>
    </location>
</feature>
<dbReference type="Gene3D" id="3.40.50.12230">
    <property type="match status" value="1"/>
</dbReference>
<dbReference type="GO" id="GO:0004479">
    <property type="term" value="F:methionyl-tRNA formyltransferase activity"/>
    <property type="evidence" value="ECO:0007669"/>
    <property type="project" value="UniProtKB-EC"/>
</dbReference>
<accession>A0A1B5V957</accession>
<protein>
    <recommendedName>
        <fullName evidence="1">methionyl-tRNA formyltransferase</fullName>
        <ecNumber evidence="1">2.1.2.9</ecNumber>
    </recommendedName>
</protein>
<evidence type="ECO:0000256" key="2">
    <source>
        <dbReference type="SAM" id="MobiDB-lite"/>
    </source>
</evidence>
<dbReference type="PANTHER" id="PTHR11138">
    <property type="entry name" value="METHIONYL-TRNA FORMYLTRANSFERASE"/>
    <property type="match status" value="1"/>
</dbReference>
<dbReference type="PANTHER" id="PTHR11138:SF5">
    <property type="entry name" value="METHIONYL-TRNA FORMYLTRANSFERASE, MITOCHONDRIAL"/>
    <property type="match status" value="1"/>
</dbReference>
<feature type="compositionally biased region" description="Low complexity" evidence="2">
    <location>
        <begin position="64"/>
        <end position="79"/>
    </location>
</feature>
<dbReference type="EMBL" id="BBTG02000035">
    <property type="protein sequence ID" value="GAT31429.1"/>
    <property type="molecule type" value="Genomic_DNA"/>
</dbReference>
<gene>
    <name evidence="4" type="ORF">UVI_02049920</name>
</gene>
<dbReference type="EC" id="2.1.2.9" evidence="1"/>
<dbReference type="InterPro" id="IPR002376">
    <property type="entry name" value="Formyl_transf_N"/>
</dbReference>
<evidence type="ECO:0000256" key="1">
    <source>
        <dbReference type="ARBA" id="ARBA00012261"/>
    </source>
</evidence>
<reference evidence="5" key="1">
    <citation type="journal article" date="2016" name="Genome Announc.">
        <title>Genome sequence of Ustilaginoidea virens IPU010, a rice pathogenic fungus causing false smut.</title>
        <authorList>
            <person name="Kumagai T."/>
            <person name="Ishii T."/>
            <person name="Terai G."/>
            <person name="Umemura M."/>
            <person name="Machida M."/>
            <person name="Asai K."/>
        </authorList>
    </citation>
    <scope>NUCLEOTIDE SEQUENCE [LARGE SCALE GENOMIC DNA]</scope>
    <source>
        <strain evidence="5">IPU010</strain>
    </source>
</reference>
<feature type="compositionally biased region" description="Polar residues" evidence="2">
    <location>
        <begin position="1"/>
        <end position="16"/>
    </location>
</feature>
<feature type="region of interest" description="Disordered" evidence="2">
    <location>
        <begin position="53"/>
        <end position="82"/>
    </location>
</feature>
<evidence type="ECO:0000259" key="3">
    <source>
        <dbReference type="Pfam" id="PF00551"/>
    </source>
</evidence>
<dbReference type="Pfam" id="PF00551">
    <property type="entry name" value="Formyl_trans_N"/>
    <property type="match status" value="1"/>
</dbReference>
<comment type="caution">
    <text evidence="4">The sequence shown here is derived from an EMBL/GenBank/DDBJ whole genome shotgun (WGS) entry which is preliminary data.</text>
</comment>
<sequence>MPSRGRQQISNSTQQRLSRHQSPTHHIGLPAREDAKPSMLRLLTRPTVPLGCLRGCPLRRSRSSRSSSSRSRSSSSSSSAAAPKASDPLRILFCGSDAFSCESLRALHREHVRNRALVEALHVMVLPGRRTGRGLKRLREVPCKDLARELGLPVHQRETFTKWDLTPSTLELPRGINLVVVVSFGLFVPGRILRCAKYGGLNVHPSLLPDLRGPAPVHHAVLRGDTHLGVSLQTLDDAAFDHGTVLAQTPWPGIPIPPDASFEQVLRSAAARGADMLVEGLRDGVHVPPHRDAGWRAAQLAGKPLDHAPKVTKADGQVAWSSWAGDQFVRRVRVLGSVWTELVSDTGAARRVLFLDARAVEAGGATAGGARGKVVCEEAAAAAAEAGGRVERDVVVDGEGVLVNVDGAAAWVRVTRVKVEGKPERPAAMALKSFIRG</sequence>
<dbReference type="GO" id="GO:0005739">
    <property type="term" value="C:mitochondrion"/>
    <property type="evidence" value="ECO:0007669"/>
    <property type="project" value="TreeGrafter"/>
</dbReference>
<dbReference type="AlphaFoldDB" id="A0A1B5V957"/>
<name>A0A1B5V957_USTVR</name>
<dbReference type="SUPFAM" id="SSF53328">
    <property type="entry name" value="Formyltransferase"/>
    <property type="match status" value="1"/>
</dbReference>
<feature type="region of interest" description="Disordered" evidence="2">
    <location>
        <begin position="1"/>
        <end position="39"/>
    </location>
</feature>
<evidence type="ECO:0000313" key="4">
    <source>
        <dbReference type="EMBL" id="GAT31429.1"/>
    </source>
</evidence>
<evidence type="ECO:0000313" key="5">
    <source>
        <dbReference type="Proteomes" id="UP000054053"/>
    </source>
</evidence>
<dbReference type="InterPro" id="IPR036477">
    <property type="entry name" value="Formyl_transf_N_sf"/>
</dbReference>
<dbReference type="CDD" id="cd08646">
    <property type="entry name" value="FMT_core_Met-tRNA-FMT_N"/>
    <property type="match status" value="1"/>
</dbReference>